<proteinExistence type="predicted"/>
<accession>A0A9W4U3H1</accession>
<organism evidence="1 2">
    <name type="scientific">Periconia digitata</name>
    <dbReference type="NCBI Taxonomy" id="1303443"/>
    <lineage>
        <taxon>Eukaryota</taxon>
        <taxon>Fungi</taxon>
        <taxon>Dikarya</taxon>
        <taxon>Ascomycota</taxon>
        <taxon>Pezizomycotina</taxon>
        <taxon>Dothideomycetes</taxon>
        <taxon>Pleosporomycetidae</taxon>
        <taxon>Pleosporales</taxon>
        <taxon>Massarineae</taxon>
        <taxon>Periconiaceae</taxon>
        <taxon>Periconia</taxon>
    </lineage>
</organism>
<dbReference type="EMBL" id="CAOQHR010000001">
    <property type="protein sequence ID" value="CAI6225632.1"/>
    <property type="molecule type" value="Genomic_DNA"/>
</dbReference>
<gene>
    <name evidence="1" type="ORF">PDIGIT_LOCUS11</name>
</gene>
<dbReference type="Proteomes" id="UP001152607">
    <property type="component" value="Unassembled WGS sequence"/>
</dbReference>
<keyword evidence="2" id="KW-1185">Reference proteome</keyword>
<name>A0A9W4U3H1_9PLEO</name>
<evidence type="ECO:0000313" key="1">
    <source>
        <dbReference type="EMBL" id="CAI6225632.1"/>
    </source>
</evidence>
<dbReference type="OrthoDB" id="2142759at2759"/>
<evidence type="ECO:0000313" key="2">
    <source>
        <dbReference type="Proteomes" id="UP001152607"/>
    </source>
</evidence>
<reference evidence="1" key="1">
    <citation type="submission" date="2023-01" db="EMBL/GenBank/DDBJ databases">
        <authorList>
            <person name="Van Ghelder C."/>
            <person name="Rancurel C."/>
        </authorList>
    </citation>
    <scope>NUCLEOTIDE SEQUENCE</scope>
    <source>
        <strain evidence="1">CNCM I-4278</strain>
    </source>
</reference>
<dbReference type="AlphaFoldDB" id="A0A9W4U3H1"/>
<sequence>MNLSREPCKPPEVPRRFRGSRRQIFFRHPRYHNSNNVLLKLFAPDVGQSSQNYSLYAGYALQACGIIAGNCWDRWLLEARDSNSSALVNSTSTLDKSSYYFHLPLIPSNVNASLPYPIVPTFRKWRFPHD</sequence>
<protein>
    <submittedName>
        <fullName evidence="1">Uncharacterized protein</fullName>
    </submittedName>
</protein>
<comment type="caution">
    <text evidence="1">The sequence shown here is derived from an EMBL/GenBank/DDBJ whole genome shotgun (WGS) entry which is preliminary data.</text>
</comment>